<feature type="transmembrane region" description="Helical" evidence="5">
    <location>
        <begin position="47"/>
        <end position="66"/>
    </location>
</feature>
<dbReference type="GO" id="GO:0006691">
    <property type="term" value="P:leukotriene metabolic process"/>
    <property type="evidence" value="ECO:0007669"/>
    <property type="project" value="UniProtKB-ARBA"/>
</dbReference>
<dbReference type="InterPro" id="IPR023352">
    <property type="entry name" value="MAPEG-like_dom_sf"/>
</dbReference>
<dbReference type="SUPFAM" id="SSF161084">
    <property type="entry name" value="MAPEG domain-like"/>
    <property type="match status" value="1"/>
</dbReference>
<dbReference type="GO" id="GO:0016020">
    <property type="term" value="C:membrane"/>
    <property type="evidence" value="ECO:0007669"/>
    <property type="project" value="UniProtKB-SubCell"/>
</dbReference>
<evidence type="ECO:0000256" key="1">
    <source>
        <dbReference type="ARBA" id="ARBA00004141"/>
    </source>
</evidence>
<evidence type="ECO:0000313" key="6">
    <source>
        <dbReference type="EMBL" id="OWV34459.1"/>
    </source>
</evidence>
<dbReference type="EMBL" id="NFZT01000001">
    <property type="protein sequence ID" value="OWV34459.1"/>
    <property type="molecule type" value="Genomic_DNA"/>
</dbReference>
<gene>
    <name evidence="6" type="ORF">B5C34_13985</name>
</gene>
<dbReference type="GO" id="GO:0004364">
    <property type="term" value="F:glutathione transferase activity"/>
    <property type="evidence" value="ECO:0007669"/>
    <property type="project" value="TreeGrafter"/>
</dbReference>
<dbReference type="Pfam" id="PF01124">
    <property type="entry name" value="MAPEG"/>
    <property type="match status" value="1"/>
</dbReference>
<dbReference type="PANTHER" id="PTHR10250:SF15">
    <property type="entry name" value="MICROSOMAL GLUTATHIONE S-TRANSFERASE-RELATED"/>
    <property type="match status" value="1"/>
</dbReference>
<protein>
    <recommendedName>
        <fullName evidence="8">MAPEG family protein</fullName>
    </recommendedName>
</protein>
<dbReference type="GO" id="GO:0004602">
    <property type="term" value="F:glutathione peroxidase activity"/>
    <property type="evidence" value="ECO:0007669"/>
    <property type="project" value="TreeGrafter"/>
</dbReference>
<evidence type="ECO:0008006" key="8">
    <source>
        <dbReference type="Google" id="ProtNLM"/>
    </source>
</evidence>
<evidence type="ECO:0000256" key="3">
    <source>
        <dbReference type="ARBA" id="ARBA00022989"/>
    </source>
</evidence>
<comment type="subcellular location">
    <subcellularLocation>
        <location evidence="1">Membrane</location>
        <topology evidence="1">Multi-pass membrane protein</topology>
    </subcellularLocation>
</comment>
<evidence type="ECO:0000256" key="5">
    <source>
        <dbReference type="SAM" id="Phobius"/>
    </source>
</evidence>
<accession>A0A219B9H0</accession>
<keyword evidence="4 5" id="KW-0472">Membrane</keyword>
<evidence type="ECO:0000256" key="2">
    <source>
        <dbReference type="ARBA" id="ARBA00022692"/>
    </source>
</evidence>
<dbReference type="InterPro" id="IPR001129">
    <property type="entry name" value="Membr-assoc_MAPEG"/>
</dbReference>
<dbReference type="PANTHER" id="PTHR10250">
    <property type="entry name" value="MICROSOMAL GLUTATHIONE S-TRANSFERASE"/>
    <property type="match status" value="1"/>
</dbReference>
<comment type="caution">
    <text evidence="6">The sequence shown here is derived from an EMBL/GenBank/DDBJ whole genome shotgun (WGS) entry which is preliminary data.</text>
</comment>
<dbReference type="AlphaFoldDB" id="A0A219B9H0"/>
<evidence type="ECO:0000256" key="4">
    <source>
        <dbReference type="ARBA" id="ARBA00023136"/>
    </source>
</evidence>
<dbReference type="InterPro" id="IPR050997">
    <property type="entry name" value="MAPEG"/>
</dbReference>
<evidence type="ECO:0000313" key="7">
    <source>
        <dbReference type="Proteomes" id="UP000198462"/>
    </source>
</evidence>
<name>A0A219B9H0_9SPHN</name>
<dbReference type="Proteomes" id="UP000198462">
    <property type="component" value="Unassembled WGS sequence"/>
</dbReference>
<reference evidence="7" key="1">
    <citation type="submission" date="2017-05" db="EMBL/GenBank/DDBJ databases">
        <authorList>
            <person name="Lin X."/>
        </authorList>
    </citation>
    <scope>NUCLEOTIDE SEQUENCE [LARGE SCALE GENOMIC DNA]</scope>
    <source>
        <strain evidence="7">JLT2012</strain>
    </source>
</reference>
<proteinExistence type="predicted"/>
<feature type="transmembrane region" description="Helical" evidence="5">
    <location>
        <begin position="125"/>
        <end position="144"/>
    </location>
</feature>
<dbReference type="OrthoDB" id="464934at2"/>
<feature type="transmembrane region" description="Helical" evidence="5">
    <location>
        <begin position="156"/>
        <end position="175"/>
    </location>
</feature>
<keyword evidence="2 5" id="KW-0812">Transmembrane</keyword>
<organism evidence="6 7">
    <name type="scientific">Pacificimonas flava</name>
    <dbReference type="NCBI Taxonomy" id="1234595"/>
    <lineage>
        <taxon>Bacteria</taxon>
        <taxon>Pseudomonadati</taxon>
        <taxon>Pseudomonadota</taxon>
        <taxon>Alphaproteobacteria</taxon>
        <taxon>Sphingomonadales</taxon>
        <taxon>Sphingosinicellaceae</taxon>
        <taxon>Pacificimonas</taxon>
    </lineage>
</organism>
<keyword evidence="7" id="KW-1185">Reference proteome</keyword>
<dbReference type="Gene3D" id="1.20.120.550">
    <property type="entry name" value="Membrane associated eicosanoid/glutathione metabolism-like domain"/>
    <property type="match status" value="1"/>
</dbReference>
<sequence>MKRGSARPPTWRDRKARTPRASWDWWDCAPGSRDTLQPWGGAYMNELFYPLTSLGVLAVVIAYAYAMIMVGRARGKYEVKVPATTGPDGFVRAFRAHQNSLEQIVVFLPLVAILSALYGDLAGGIYAFIFALGRFLFVRGYNIAAEKRVPGFMIGLVANLLALIACLVGIVVQLVA</sequence>
<keyword evidence="3 5" id="KW-1133">Transmembrane helix</keyword>